<evidence type="ECO:0000256" key="1">
    <source>
        <dbReference type="ARBA" id="ARBA00022679"/>
    </source>
</evidence>
<dbReference type="PANTHER" id="PTHR13947">
    <property type="entry name" value="GNAT FAMILY N-ACETYLTRANSFERASE"/>
    <property type="match status" value="1"/>
</dbReference>
<dbReference type="SUPFAM" id="SSF55729">
    <property type="entry name" value="Acyl-CoA N-acyltransferases (Nat)"/>
    <property type="match status" value="1"/>
</dbReference>
<dbReference type="PANTHER" id="PTHR13947:SF37">
    <property type="entry name" value="LD18367P"/>
    <property type="match status" value="1"/>
</dbReference>
<dbReference type="Pfam" id="PF00583">
    <property type="entry name" value="Acetyltransf_1"/>
    <property type="match status" value="1"/>
</dbReference>
<protein>
    <submittedName>
        <fullName evidence="3">N-acetyltransferase</fullName>
    </submittedName>
</protein>
<sequence>MYLHLIIRESFKVSKDTIVIREIEPQDNGQLEQVIKACFHEFKIPLEGTAYTDRETPRMFESYQDNRERYFVLDCNGDVLGGGGIKPLTDFEDSVCEIQKMYFSPSARGKGYGRALFEKCLQTAKEYGYESAYIESASQLKAAIHIYESYGFSHLKEAMGNTGHYSCGVWMIKTL</sequence>
<dbReference type="GO" id="GO:0008080">
    <property type="term" value="F:N-acetyltransferase activity"/>
    <property type="evidence" value="ECO:0007669"/>
    <property type="project" value="InterPro"/>
</dbReference>
<organism evidence="3 4">
    <name type="scientific">Algibacter mikhailovii</name>
    <dbReference type="NCBI Taxonomy" id="425498"/>
    <lineage>
        <taxon>Bacteria</taxon>
        <taxon>Pseudomonadati</taxon>
        <taxon>Bacteroidota</taxon>
        <taxon>Flavobacteriia</taxon>
        <taxon>Flavobacteriales</taxon>
        <taxon>Flavobacteriaceae</taxon>
        <taxon>Algibacter</taxon>
    </lineage>
</organism>
<dbReference type="PROSITE" id="PS51186">
    <property type="entry name" value="GNAT"/>
    <property type="match status" value="1"/>
</dbReference>
<dbReference type="AlphaFoldDB" id="A0A918QS04"/>
<keyword evidence="1" id="KW-0808">Transferase</keyword>
<name>A0A918QS04_9FLAO</name>
<dbReference type="InterPro" id="IPR016181">
    <property type="entry name" value="Acyl_CoA_acyltransferase"/>
</dbReference>
<dbReference type="Proteomes" id="UP000636004">
    <property type="component" value="Unassembled WGS sequence"/>
</dbReference>
<comment type="caution">
    <text evidence="3">The sequence shown here is derived from an EMBL/GenBank/DDBJ whole genome shotgun (WGS) entry which is preliminary data.</text>
</comment>
<reference evidence="3" key="2">
    <citation type="submission" date="2020-09" db="EMBL/GenBank/DDBJ databases">
        <authorList>
            <person name="Sun Q."/>
            <person name="Kim S."/>
        </authorList>
    </citation>
    <scope>NUCLEOTIDE SEQUENCE</scope>
    <source>
        <strain evidence="3">KCTC 12710</strain>
    </source>
</reference>
<dbReference type="EMBL" id="BMWZ01000001">
    <property type="protein sequence ID" value="GGZ67450.1"/>
    <property type="molecule type" value="Genomic_DNA"/>
</dbReference>
<reference evidence="3" key="1">
    <citation type="journal article" date="2014" name="Int. J. Syst. Evol. Microbiol.">
        <title>Complete genome sequence of Corynebacterium casei LMG S-19264T (=DSM 44701T), isolated from a smear-ripened cheese.</title>
        <authorList>
            <consortium name="US DOE Joint Genome Institute (JGI-PGF)"/>
            <person name="Walter F."/>
            <person name="Albersmeier A."/>
            <person name="Kalinowski J."/>
            <person name="Ruckert C."/>
        </authorList>
    </citation>
    <scope>NUCLEOTIDE SEQUENCE</scope>
    <source>
        <strain evidence="3">KCTC 12710</strain>
    </source>
</reference>
<dbReference type="Gene3D" id="3.40.630.30">
    <property type="match status" value="1"/>
</dbReference>
<evidence type="ECO:0000313" key="3">
    <source>
        <dbReference type="EMBL" id="GGZ67450.1"/>
    </source>
</evidence>
<gene>
    <name evidence="3" type="primary">yjgM</name>
    <name evidence="3" type="ORF">GCM10007028_00390</name>
</gene>
<accession>A0A918QS04</accession>
<dbReference type="CDD" id="cd04301">
    <property type="entry name" value="NAT_SF"/>
    <property type="match status" value="1"/>
</dbReference>
<evidence type="ECO:0000313" key="4">
    <source>
        <dbReference type="Proteomes" id="UP000636004"/>
    </source>
</evidence>
<dbReference type="InterPro" id="IPR000182">
    <property type="entry name" value="GNAT_dom"/>
</dbReference>
<keyword evidence="4" id="KW-1185">Reference proteome</keyword>
<dbReference type="InterPro" id="IPR050769">
    <property type="entry name" value="NAT_camello-type"/>
</dbReference>
<evidence type="ECO:0000259" key="2">
    <source>
        <dbReference type="PROSITE" id="PS51186"/>
    </source>
</evidence>
<feature type="domain" description="N-acetyltransferase" evidence="2">
    <location>
        <begin position="18"/>
        <end position="175"/>
    </location>
</feature>
<proteinExistence type="predicted"/>